<evidence type="ECO:0000313" key="1">
    <source>
        <dbReference type="EMBL" id="KSU83420.1"/>
    </source>
</evidence>
<dbReference type="AlphaFoldDB" id="A0A0V8J970"/>
<accession>A0A0V8J970</accession>
<sequence length="139" mass="15897">MKKLIITNIERVEDTEFLVAVLYGKDGFIADEIITPFEGYERAVDKLLELAGGDTTDVWTASGRIFKECLMIGGLAPQIKHSSDVKDTKERCERYYDILLDVHELKPLRKPSKMRVILVRIFRGITKLIEGDGFDYDEV</sequence>
<organism evidence="1 2">
    <name type="scientific">Fictibacillus enclensis</name>
    <dbReference type="NCBI Taxonomy" id="1017270"/>
    <lineage>
        <taxon>Bacteria</taxon>
        <taxon>Bacillati</taxon>
        <taxon>Bacillota</taxon>
        <taxon>Bacilli</taxon>
        <taxon>Bacillales</taxon>
        <taxon>Fictibacillaceae</taxon>
        <taxon>Fictibacillus</taxon>
    </lineage>
</organism>
<keyword evidence="2" id="KW-1185">Reference proteome</keyword>
<dbReference type="EMBL" id="LNQN01000002">
    <property type="protein sequence ID" value="KSU83420.1"/>
    <property type="molecule type" value="Genomic_DNA"/>
</dbReference>
<dbReference type="Proteomes" id="UP000054099">
    <property type="component" value="Unassembled WGS sequence"/>
</dbReference>
<dbReference type="RefSeq" id="WP_061972258.1">
    <property type="nucleotide sequence ID" value="NZ_FMAV01000002.1"/>
</dbReference>
<reference evidence="1 2" key="1">
    <citation type="journal article" date="2014" name="Antonie Van Leeuwenhoek">
        <title>Fictibacillus enclensis sp. nov., isolated from marine sediment.</title>
        <authorList>
            <person name="Dastager S.G."/>
            <person name="Mawlankar R."/>
            <person name="Srinivasan K."/>
            <person name="Tang S.K."/>
            <person name="Lee J.C."/>
            <person name="Ramana V.V."/>
            <person name="Shouche Y.S."/>
        </authorList>
    </citation>
    <scope>NUCLEOTIDE SEQUENCE [LARGE SCALE GENOMIC DNA]</scope>
    <source>
        <strain evidence="1 2">NIO-1003</strain>
    </source>
</reference>
<dbReference type="OrthoDB" id="2942998at2"/>
<evidence type="ECO:0000313" key="2">
    <source>
        <dbReference type="Proteomes" id="UP000054099"/>
    </source>
</evidence>
<proteinExistence type="predicted"/>
<gene>
    <name evidence="1" type="ORF">AS030_12710</name>
</gene>
<comment type="caution">
    <text evidence="1">The sequence shown here is derived from an EMBL/GenBank/DDBJ whole genome shotgun (WGS) entry which is preliminary data.</text>
</comment>
<name>A0A0V8J970_9BACL</name>
<protein>
    <submittedName>
        <fullName evidence="1">Uncharacterized protein</fullName>
    </submittedName>
</protein>